<dbReference type="EMBL" id="JAFFJS010000001">
    <property type="protein sequence ID" value="MBM9432126.1"/>
    <property type="molecule type" value="Genomic_DNA"/>
</dbReference>
<feature type="compositionally biased region" description="Polar residues" evidence="2">
    <location>
        <begin position="1"/>
        <end position="12"/>
    </location>
</feature>
<protein>
    <submittedName>
        <fullName evidence="3">NAD(P)-binding domain-containing protein</fullName>
    </submittedName>
</protein>
<keyword evidence="4" id="KW-1185">Reference proteome</keyword>
<evidence type="ECO:0000256" key="1">
    <source>
        <dbReference type="ARBA" id="ARBA00023002"/>
    </source>
</evidence>
<dbReference type="InterPro" id="IPR036188">
    <property type="entry name" value="FAD/NAD-bd_sf"/>
</dbReference>
<evidence type="ECO:0000313" key="4">
    <source>
        <dbReference type="Proteomes" id="UP000705983"/>
    </source>
</evidence>
<dbReference type="SUPFAM" id="SSF51905">
    <property type="entry name" value="FAD/NAD(P)-binding domain"/>
    <property type="match status" value="2"/>
</dbReference>
<dbReference type="InterPro" id="IPR050982">
    <property type="entry name" value="Auxin_biosynth/cation_transpt"/>
</dbReference>
<feature type="region of interest" description="Disordered" evidence="2">
    <location>
        <begin position="1"/>
        <end position="24"/>
    </location>
</feature>
<dbReference type="Pfam" id="PF13738">
    <property type="entry name" value="Pyr_redox_3"/>
    <property type="match status" value="1"/>
</dbReference>
<accession>A0ABS2TBU8</accession>
<organism evidence="3 4">
    <name type="scientific">Flaviflexus equikiangi</name>
    <dbReference type="NCBI Taxonomy" id="2758573"/>
    <lineage>
        <taxon>Bacteria</taxon>
        <taxon>Bacillati</taxon>
        <taxon>Actinomycetota</taxon>
        <taxon>Actinomycetes</taxon>
        <taxon>Actinomycetales</taxon>
        <taxon>Actinomycetaceae</taxon>
        <taxon>Flaviflexus</taxon>
    </lineage>
</organism>
<dbReference type="Proteomes" id="UP000705983">
    <property type="component" value="Unassembled WGS sequence"/>
</dbReference>
<name>A0ABS2TBU8_9ACTO</name>
<dbReference type="Gene3D" id="3.50.50.60">
    <property type="entry name" value="FAD/NAD(P)-binding domain"/>
    <property type="match status" value="1"/>
</dbReference>
<dbReference type="RefSeq" id="WP_204736172.1">
    <property type="nucleotide sequence ID" value="NZ_CP059676.1"/>
</dbReference>
<dbReference type="PANTHER" id="PTHR43539:SF78">
    <property type="entry name" value="FLAVIN-CONTAINING MONOOXYGENASE"/>
    <property type="match status" value="1"/>
</dbReference>
<comment type="caution">
    <text evidence="3">The sequence shown here is derived from an EMBL/GenBank/DDBJ whole genome shotgun (WGS) entry which is preliminary data.</text>
</comment>
<sequence>MKWLATSAQSSALVPGAWSPSGSHWGTQPAWLDASSGPVQSTPRDVDVLVIGAGQAGLAAAHELHRSGMRGYADGTAITGTYQVIDAEVRPGGAWQHRWPTLTMATVNDIADLPGLKVGPFDGDDLAAHVIPDYFTTYEETFDFPILRPALVHSVRRHDGYRVSTTGGTWQARAIINCTGTWTRPFVPYYPGQESFAGVQLHTQDYRGPAQFERHRVAVVGGGISATQHLAEIAPGAKATAWFTRREPRWVDTGGKLQSGRAVEAAVRARVEQGLRPLSVVEATGLLVTDAVREARAAGVFDRRPMFTRIEPDGLVQENGKLWRADMILWATGFRSELRHLAPLRLRTRDGGIMMRGTAVAGEPTIHLLGYGPTASTIGARWGARKAVRELVGVLGLN</sequence>
<evidence type="ECO:0000313" key="3">
    <source>
        <dbReference type="EMBL" id="MBM9432126.1"/>
    </source>
</evidence>
<dbReference type="PRINTS" id="PR00368">
    <property type="entry name" value="FADPNR"/>
</dbReference>
<dbReference type="PRINTS" id="PR00469">
    <property type="entry name" value="PNDRDTASEII"/>
</dbReference>
<keyword evidence="1" id="KW-0560">Oxidoreductase</keyword>
<dbReference type="PANTHER" id="PTHR43539">
    <property type="entry name" value="FLAVIN-BINDING MONOOXYGENASE-LIKE PROTEIN (AFU_ORTHOLOGUE AFUA_4G09220)"/>
    <property type="match status" value="1"/>
</dbReference>
<evidence type="ECO:0000256" key="2">
    <source>
        <dbReference type="SAM" id="MobiDB-lite"/>
    </source>
</evidence>
<reference evidence="4" key="1">
    <citation type="submission" date="2021-02" db="EMBL/GenBank/DDBJ databases">
        <title>Leucobacter sp. CX169.</title>
        <authorList>
            <person name="Cheng Y."/>
        </authorList>
    </citation>
    <scope>NUCLEOTIDE SEQUENCE [LARGE SCALE GENOMIC DNA]</scope>
    <source>
        <strain evidence="4">JY899</strain>
    </source>
</reference>
<proteinExistence type="predicted"/>
<gene>
    <name evidence="3" type="ORF">JVW63_00145</name>
</gene>